<keyword evidence="2" id="KW-1185">Reference proteome</keyword>
<dbReference type="AlphaFoldDB" id="A0A9N8W6D6"/>
<dbReference type="EMBL" id="CAJVPK010000199">
    <property type="protein sequence ID" value="CAG8472449.1"/>
    <property type="molecule type" value="Genomic_DNA"/>
</dbReference>
<comment type="caution">
    <text evidence="1">The sequence shown here is derived from an EMBL/GenBank/DDBJ whole genome shotgun (WGS) entry which is preliminary data.</text>
</comment>
<sequence length="409" mass="44781">MPLDRYNRHLSHSVSPYYRRQSSVPSGASAHTLSSASVSNTSFVPPCAAYPVYTLSSAAASNTASFVPSINTNYCCSYYCDPSYSYAIPDFVNSPYFTPSTYVSPASSIALPSSSSITSISPTYFSPASSTALLTAASSTTTTSTNTSSAVPVATNFANSVNSSSTTTTTTNSTIPSTFFATNNLNTSSSTQASPMSSRESSVALGDRVSHYDSTSAISRHDALKSVLTSPDIELYPPQVVNRAQLSVIRHRRKINNRYTPYISSGLNERSMQDHLEMAEDVCKHYIPKPAVSLHLWNRPSRADRVALRKKNTGIKFRDGFIKHARYPASYKPCYNNLYEQYAIERLGRDDQRYEKVCLFNSLIPLNTSSLNTPPLVDNPIKVVGFTLSITSNNDLYCLPSFPDLAKYT</sequence>
<name>A0A9N8W6D6_9GLOM</name>
<accession>A0A9N8W6D6</accession>
<protein>
    <submittedName>
        <fullName evidence="1">11830_t:CDS:1</fullName>
    </submittedName>
</protein>
<organism evidence="1 2">
    <name type="scientific">Diversispora eburnea</name>
    <dbReference type="NCBI Taxonomy" id="1213867"/>
    <lineage>
        <taxon>Eukaryota</taxon>
        <taxon>Fungi</taxon>
        <taxon>Fungi incertae sedis</taxon>
        <taxon>Mucoromycota</taxon>
        <taxon>Glomeromycotina</taxon>
        <taxon>Glomeromycetes</taxon>
        <taxon>Diversisporales</taxon>
        <taxon>Diversisporaceae</taxon>
        <taxon>Diversispora</taxon>
    </lineage>
</organism>
<dbReference type="Proteomes" id="UP000789706">
    <property type="component" value="Unassembled WGS sequence"/>
</dbReference>
<proteinExistence type="predicted"/>
<evidence type="ECO:0000313" key="1">
    <source>
        <dbReference type="EMBL" id="CAG8472449.1"/>
    </source>
</evidence>
<reference evidence="1" key="1">
    <citation type="submission" date="2021-06" db="EMBL/GenBank/DDBJ databases">
        <authorList>
            <person name="Kallberg Y."/>
            <person name="Tangrot J."/>
            <person name="Rosling A."/>
        </authorList>
    </citation>
    <scope>NUCLEOTIDE SEQUENCE</scope>
    <source>
        <strain evidence="1">AZ414A</strain>
    </source>
</reference>
<evidence type="ECO:0000313" key="2">
    <source>
        <dbReference type="Proteomes" id="UP000789706"/>
    </source>
</evidence>
<gene>
    <name evidence="1" type="ORF">DEBURN_LOCUS3227</name>
</gene>